<organism evidence="2 3">
    <name type="scientific">Corynespora cassiicola Philippines</name>
    <dbReference type="NCBI Taxonomy" id="1448308"/>
    <lineage>
        <taxon>Eukaryota</taxon>
        <taxon>Fungi</taxon>
        <taxon>Dikarya</taxon>
        <taxon>Ascomycota</taxon>
        <taxon>Pezizomycotina</taxon>
        <taxon>Dothideomycetes</taxon>
        <taxon>Pleosporomycetidae</taxon>
        <taxon>Pleosporales</taxon>
        <taxon>Corynesporascaceae</taxon>
        <taxon>Corynespora</taxon>
    </lineage>
</organism>
<feature type="compositionally biased region" description="Low complexity" evidence="1">
    <location>
        <begin position="196"/>
        <end position="205"/>
    </location>
</feature>
<feature type="region of interest" description="Disordered" evidence="1">
    <location>
        <begin position="74"/>
        <end position="97"/>
    </location>
</feature>
<evidence type="ECO:0000313" key="2">
    <source>
        <dbReference type="EMBL" id="PSN62641.1"/>
    </source>
</evidence>
<accession>A0A2T2NB02</accession>
<name>A0A2T2NB02_CORCC</name>
<evidence type="ECO:0000313" key="3">
    <source>
        <dbReference type="Proteomes" id="UP000240883"/>
    </source>
</evidence>
<dbReference type="AlphaFoldDB" id="A0A2T2NB02"/>
<reference evidence="2 3" key="1">
    <citation type="journal article" date="2018" name="Front. Microbiol.">
        <title>Genome-Wide Analysis of Corynespora cassiicola Leaf Fall Disease Putative Effectors.</title>
        <authorList>
            <person name="Lopez D."/>
            <person name="Ribeiro S."/>
            <person name="Label P."/>
            <person name="Fumanal B."/>
            <person name="Venisse J.S."/>
            <person name="Kohler A."/>
            <person name="de Oliveira R.R."/>
            <person name="Labutti K."/>
            <person name="Lipzen A."/>
            <person name="Lail K."/>
            <person name="Bauer D."/>
            <person name="Ohm R.A."/>
            <person name="Barry K.W."/>
            <person name="Spatafora J."/>
            <person name="Grigoriev I.V."/>
            <person name="Martin F.M."/>
            <person name="Pujade-Renaud V."/>
        </authorList>
    </citation>
    <scope>NUCLEOTIDE SEQUENCE [LARGE SCALE GENOMIC DNA]</scope>
    <source>
        <strain evidence="2 3">Philippines</strain>
    </source>
</reference>
<dbReference type="EMBL" id="KZ678141">
    <property type="protein sequence ID" value="PSN62641.1"/>
    <property type="molecule type" value="Genomic_DNA"/>
</dbReference>
<dbReference type="Proteomes" id="UP000240883">
    <property type="component" value="Unassembled WGS sequence"/>
</dbReference>
<evidence type="ECO:0000256" key="1">
    <source>
        <dbReference type="SAM" id="MobiDB-lite"/>
    </source>
</evidence>
<proteinExistence type="predicted"/>
<gene>
    <name evidence="2" type="ORF">BS50DRAFT_125412</name>
</gene>
<feature type="region of interest" description="Disordered" evidence="1">
    <location>
        <begin position="196"/>
        <end position="218"/>
    </location>
</feature>
<protein>
    <submittedName>
        <fullName evidence="2">Uncharacterized protein</fullName>
    </submittedName>
</protein>
<sequence length="218" mass="24008">MDGECGGQRWVEAAATTDNRRARQKADGCLDSRTQWRFGLVSVCRRAHHRRSCATGRRRTLGLARSTSLFHSPAGGAVATKRRATRPLAPPLPQSTRRCCVPSPRLSQALRPPHRPPQEAHLRSPWSLALIRGLQRPCKADIGPGPAPQTSLNTTAQARRRSFGFLVPVLPLHLRPHTSPLANFFVRLPQHRSSARALAAPSSHRQQFPRNYASPAAA</sequence>
<keyword evidence="3" id="KW-1185">Reference proteome</keyword>